<protein>
    <submittedName>
        <fullName evidence="2">KR domain-domain-containing protein</fullName>
    </submittedName>
</protein>
<evidence type="ECO:0000313" key="3">
    <source>
        <dbReference type="Proteomes" id="UP000193144"/>
    </source>
</evidence>
<dbReference type="InterPro" id="IPR036291">
    <property type="entry name" value="NAD(P)-bd_dom_sf"/>
</dbReference>
<dbReference type="InterPro" id="IPR050091">
    <property type="entry name" value="PKS_NRPS_Biosynth_Enz"/>
</dbReference>
<dbReference type="Pfam" id="PF08659">
    <property type="entry name" value="KR"/>
    <property type="match status" value="1"/>
</dbReference>
<dbReference type="SMART" id="SM00822">
    <property type="entry name" value="PKS_KR"/>
    <property type="match status" value="1"/>
</dbReference>
<evidence type="ECO:0000259" key="1">
    <source>
        <dbReference type="SMART" id="SM00822"/>
    </source>
</evidence>
<dbReference type="OrthoDB" id="329835at2759"/>
<dbReference type="InterPro" id="IPR057326">
    <property type="entry name" value="KR_dom"/>
</dbReference>
<evidence type="ECO:0000313" key="2">
    <source>
        <dbReference type="EMBL" id="ORY18578.1"/>
    </source>
</evidence>
<sequence>MLIGGLGRAVARHLAEHGACRLVFLSRSAGTGPEDADTVKELESMGCDVRLVRGSGKNRGDANRAIGEVPNLKGIIQRSMKTAAAPKFQGTWLLHDATLEAGIVLDFFMLFSSMSGVIGQAGQDPPPAYNVRYVSQDQALLQRMKLASAHGIKEPDLLEAVSAAILCCSKSEDTTVTQGDTFVGKLTIIFGLGTAIPLSSPESRAFWRKDRRMAVYHNSTKAI</sequence>
<reference evidence="2 3" key="1">
    <citation type="submission" date="2016-07" db="EMBL/GenBank/DDBJ databases">
        <title>Pervasive Adenine N6-methylation of Active Genes in Fungi.</title>
        <authorList>
            <consortium name="DOE Joint Genome Institute"/>
            <person name="Mondo S.J."/>
            <person name="Dannebaum R.O."/>
            <person name="Kuo R.C."/>
            <person name="Labutti K."/>
            <person name="Haridas S."/>
            <person name="Kuo A."/>
            <person name="Salamov A."/>
            <person name="Ahrendt S.R."/>
            <person name="Lipzen A."/>
            <person name="Sullivan W."/>
            <person name="Andreopoulos W.B."/>
            <person name="Clum A."/>
            <person name="Lindquist E."/>
            <person name="Daum C."/>
            <person name="Ramamoorthy G.K."/>
            <person name="Gryganskyi A."/>
            <person name="Culley D."/>
            <person name="Magnuson J.K."/>
            <person name="James T.Y."/>
            <person name="O'Malley M.A."/>
            <person name="Stajich J.E."/>
            <person name="Spatafora J.W."/>
            <person name="Visel A."/>
            <person name="Grigoriev I.V."/>
        </authorList>
    </citation>
    <scope>NUCLEOTIDE SEQUENCE [LARGE SCALE GENOMIC DNA]</scope>
    <source>
        <strain evidence="2 3">CBS 115471</strain>
    </source>
</reference>
<dbReference type="EMBL" id="MCFA01000006">
    <property type="protein sequence ID" value="ORY18578.1"/>
    <property type="molecule type" value="Genomic_DNA"/>
</dbReference>
<keyword evidence="3" id="KW-1185">Reference proteome</keyword>
<dbReference type="GO" id="GO:0044550">
    <property type="term" value="P:secondary metabolite biosynthetic process"/>
    <property type="evidence" value="ECO:0007669"/>
    <property type="project" value="TreeGrafter"/>
</dbReference>
<dbReference type="PANTHER" id="PTHR43775:SF28">
    <property type="entry name" value="SYNTHASE, PUTATIVE-RELATED"/>
    <property type="match status" value="1"/>
</dbReference>
<gene>
    <name evidence="2" type="ORF">BCR34DRAFT_670794</name>
</gene>
<dbReference type="PANTHER" id="PTHR43775">
    <property type="entry name" value="FATTY ACID SYNTHASE"/>
    <property type="match status" value="1"/>
</dbReference>
<dbReference type="Proteomes" id="UP000193144">
    <property type="component" value="Unassembled WGS sequence"/>
</dbReference>
<dbReference type="STRING" id="1231657.A0A1Y2A7U4"/>
<organism evidence="2 3">
    <name type="scientific">Clohesyomyces aquaticus</name>
    <dbReference type="NCBI Taxonomy" id="1231657"/>
    <lineage>
        <taxon>Eukaryota</taxon>
        <taxon>Fungi</taxon>
        <taxon>Dikarya</taxon>
        <taxon>Ascomycota</taxon>
        <taxon>Pezizomycotina</taxon>
        <taxon>Dothideomycetes</taxon>
        <taxon>Pleosporomycetidae</taxon>
        <taxon>Pleosporales</taxon>
        <taxon>Lindgomycetaceae</taxon>
        <taxon>Clohesyomyces</taxon>
    </lineage>
</organism>
<feature type="domain" description="Ketoreductase" evidence="1">
    <location>
        <begin position="3"/>
        <end position="161"/>
    </location>
</feature>
<dbReference type="Gene3D" id="3.40.50.720">
    <property type="entry name" value="NAD(P)-binding Rossmann-like Domain"/>
    <property type="match status" value="1"/>
</dbReference>
<dbReference type="SUPFAM" id="SSF51735">
    <property type="entry name" value="NAD(P)-binding Rossmann-fold domains"/>
    <property type="match status" value="1"/>
</dbReference>
<dbReference type="GO" id="GO:0004312">
    <property type="term" value="F:fatty acid synthase activity"/>
    <property type="evidence" value="ECO:0007669"/>
    <property type="project" value="TreeGrafter"/>
</dbReference>
<accession>A0A1Y2A7U4</accession>
<dbReference type="GO" id="GO:0006633">
    <property type="term" value="P:fatty acid biosynthetic process"/>
    <property type="evidence" value="ECO:0007669"/>
    <property type="project" value="TreeGrafter"/>
</dbReference>
<proteinExistence type="predicted"/>
<comment type="caution">
    <text evidence="2">The sequence shown here is derived from an EMBL/GenBank/DDBJ whole genome shotgun (WGS) entry which is preliminary data.</text>
</comment>
<name>A0A1Y2A7U4_9PLEO</name>
<dbReference type="InterPro" id="IPR013968">
    <property type="entry name" value="PKS_KR"/>
</dbReference>
<dbReference type="AlphaFoldDB" id="A0A1Y2A7U4"/>